<dbReference type="Gene3D" id="3.30.465.10">
    <property type="match status" value="1"/>
</dbReference>
<dbReference type="InterPro" id="IPR006094">
    <property type="entry name" value="Oxid_FAD_bind_N"/>
</dbReference>
<evidence type="ECO:0000313" key="5">
    <source>
        <dbReference type="Proteomes" id="UP001274321"/>
    </source>
</evidence>
<comment type="caution">
    <text evidence="4">The sequence shown here is derived from an EMBL/GenBank/DDBJ whole genome shotgun (WGS) entry which is preliminary data.</text>
</comment>
<organism evidence="4 5">
    <name type="scientific">Terrihabitans rhizophilus</name>
    <dbReference type="NCBI Taxonomy" id="3092662"/>
    <lineage>
        <taxon>Bacteria</taxon>
        <taxon>Pseudomonadati</taxon>
        <taxon>Pseudomonadota</taxon>
        <taxon>Alphaproteobacteria</taxon>
        <taxon>Hyphomicrobiales</taxon>
        <taxon>Terrihabitans</taxon>
    </lineage>
</organism>
<evidence type="ECO:0000256" key="1">
    <source>
        <dbReference type="ARBA" id="ARBA00022630"/>
    </source>
</evidence>
<protein>
    <submittedName>
        <fullName evidence="4">FAD-binding protein</fullName>
    </submittedName>
</protein>
<evidence type="ECO:0000256" key="2">
    <source>
        <dbReference type="ARBA" id="ARBA00022827"/>
    </source>
</evidence>
<reference evidence="4 5" key="1">
    <citation type="submission" date="2023-11" db="EMBL/GenBank/DDBJ databases">
        <authorList>
            <person name="Bao R."/>
        </authorList>
    </citation>
    <scope>NUCLEOTIDE SEQUENCE [LARGE SCALE GENOMIC DNA]</scope>
    <source>
        <strain evidence="4 5">PJ23</strain>
    </source>
</reference>
<dbReference type="InterPro" id="IPR016164">
    <property type="entry name" value="FAD-linked_Oxase-like_C"/>
</dbReference>
<keyword evidence="1" id="KW-0285">Flavoprotein</keyword>
<dbReference type="PANTHER" id="PTHR11748">
    <property type="entry name" value="D-LACTATE DEHYDROGENASE"/>
    <property type="match status" value="1"/>
</dbReference>
<evidence type="ECO:0000259" key="3">
    <source>
        <dbReference type="PROSITE" id="PS51387"/>
    </source>
</evidence>
<dbReference type="RefSeq" id="WP_319843979.1">
    <property type="nucleotide sequence ID" value="NZ_JAXAFJ010000003.1"/>
</dbReference>
<dbReference type="SUPFAM" id="SSF56176">
    <property type="entry name" value="FAD-binding/transporter-associated domain-like"/>
    <property type="match status" value="1"/>
</dbReference>
<feature type="domain" description="FAD-binding PCMH-type" evidence="3">
    <location>
        <begin position="1"/>
        <end position="182"/>
    </location>
</feature>
<sequence>MASFTPRSETEAADLLRACASRGETVELIGHGSKRGWGRAVVADHVVDMSALSGITLYEPDELVLSARAGTPMAEIERTLAEHDQSLAFEPMDTGPLFGREPGSGTLGGILLGNISGPRRIKAGAARDHVLGLKGVTGAGTPFKAGGRVVKNVTGYDLSRGIAGSWGTLALVTDITFKVLPRPQTASTLAVLGLPDAAAVEVLCSAMGSSWEVSGAAHIPAGTSALLPADFGLSGQSVALLRVEGFGPSVTYRTAKLIEGLGTSANITVIEEPRSTALWQHLRDALFFAGGETPLWRLSVTPTRAAEMVETIARSARVRHFYDWSGGLVWLEVLDDAADAQSGTIRAAVSAAGGHATLVRGAGRFPDIAAFQPQPPALAALAGRLKHSLDPGGILNPGRMT</sequence>
<dbReference type="EMBL" id="JAXAFJ010000003">
    <property type="protein sequence ID" value="MDX6805854.1"/>
    <property type="molecule type" value="Genomic_DNA"/>
</dbReference>
<dbReference type="InterPro" id="IPR016169">
    <property type="entry name" value="FAD-bd_PCMH_sub2"/>
</dbReference>
<dbReference type="Pfam" id="PF01565">
    <property type="entry name" value="FAD_binding_4"/>
    <property type="match status" value="1"/>
</dbReference>
<dbReference type="PANTHER" id="PTHR11748:SF103">
    <property type="entry name" value="GLYCOLATE OXIDASE SUBUNIT GLCE"/>
    <property type="match status" value="1"/>
</dbReference>
<dbReference type="InterPro" id="IPR036318">
    <property type="entry name" value="FAD-bd_PCMH-like_sf"/>
</dbReference>
<name>A0ABU4RP31_9HYPH</name>
<dbReference type="PROSITE" id="PS51387">
    <property type="entry name" value="FAD_PCMH"/>
    <property type="match status" value="1"/>
</dbReference>
<keyword evidence="2" id="KW-0274">FAD</keyword>
<keyword evidence="5" id="KW-1185">Reference proteome</keyword>
<dbReference type="Proteomes" id="UP001274321">
    <property type="component" value="Unassembled WGS sequence"/>
</dbReference>
<evidence type="ECO:0000313" key="4">
    <source>
        <dbReference type="EMBL" id="MDX6805854.1"/>
    </source>
</evidence>
<dbReference type="InterPro" id="IPR016166">
    <property type="entry name" value="FAD-bd_PCMH"/>
</dbReference>
<accession>A0ABU4RP31</accession>
<proteinExistence type="predicted"/>
<gene>
    <name evidence="4" type="ORF">SCD90_07245</name>
</gene>
<dbReference type="SUPFAM" id="SSF55103">
    <property type="entry name" value="FAD-linked oxidases, C-terminal domain"/>
    <property type="match status" value="1"/>
</dbReference>